<evidence type="ECO:0000256" key="13">
    <source>
        <dbReference type="ARBA" id="ARBA00047754"/>
    </source>
</evidence>
<evidence type="ECO:0000256" key="6">
    <source>
        <dbReference type="ARBA" id="ARBA00022634"/>
    </source>
</evidence>
<dbReference type="InterPro" id="IPR013509">
    <property type="entry name" value="RNR_lsu_N"/>
</dbReference>
<keyword evidence="8 14" id="KW-0560">Oxidoreductase</keyword>
<evidence type="ECO:0000313" key="18">
    <source>
        <dbReference type="EMBL" id="KKS65162.1"/>
    </source>
</evidence>
<evidence type="ECO:0000313" key="19">
    <source>
        <dbReference type="Proteomes" id="UP000034135"/>
    </source>
</evidence>
<proteinExistence type="inferred from homology"/>
<dbReference type="UniPathway" id="UPA00326"/>
<evidence type="ECO:0000256" key="9">
    <source>
        <dbReference type="ARBA" id="ARBA00023116"/>
    </source>
</evidence>
<keyword evidence="6 14" id="KW-0237">DNA synthesis</keyword>
<dbReference type="GO" id="GO:0031419">
    <property type="term" value="F:cobalamin binding"/>
    <property type="evidence" value="ECO:0007669"/>
    <property type="project" value="UniProtKB-KW"/>
</dbReference>
<organism evidence="18 19">
    <name type="scientific">Candidatus Daviesbacteria bacterium GW2011_GWA1_42_6</name>
    <dbReference type="NCBI Taxonomy" id="1618420"/>
    <lineage>
        <taxon>Bacteria</taxon>
        <taxon>Candidatus Daviesiibacteriota</taxon>
    </lineage>
</organism>
<dbReference type="EC" id="1.17.4.1" evidence="3 14"/>
<comment type="function">
    <text evidence="12 14">Catalyzes the reduction of ribonucleotides to deoxyribonucleotides. May function to provide a pool of deoxyribonucleotide precursors for DNA repair during oxygen limitation and/or for immediate growth after restoration of oxygen.</text>
</comment>
<dbReference type="CDD" id="cd02888">
    <property type="entry name" value="RNR_II_dimer"/>
    <property type="match status" value="1"/>
</dbReference>
<dbReference type="Pfam" id="PF12637">
    <property type="entry name" value="TSCPD"/>
    <property type="match status" value="1"/>
</dbReference>
<dbReference type="PATRIC" id="fig|1618420.3.peg.147"/>
<dbReference type="PANTHER" id="PTHR43371:SF1">
    <property type="entry name" value="RIBONUCLEOSIDE-DIPHOSPHATE REDUCTASE"/>
    <property type="match status" value="1"/>
</dbReference>
<evidence type="ECO:0000256" key="4">
    <source>
        <dbReference type="ARBA" id="ARBA00014409"/>
    </source>
</evidence>
<evidence type="ECO:0000256" key="2">
    <source>
        <dbReference type="ARBA" id="ARBA00007405"/>
    </source>
</evidence>
<dbReference type="InterPro" id="IPR008926">
    <property type="entry name" value="RNR_R1-su_N"/>
</dbReference>
<dbReference type="InterPro" id="IPR050862">
    <property type="entry name" value="RdRp_reductase_class-2"/>
</dbReference>
<keyword evidence="10" id="KW-1015">Disulfide bond</keyword>
<dbReference type="AlphaFoldDB" id="A0A0G1AVW7"/>
<gene>
    <name evidence="18" type="ORF">UV33_C0011G0003</name>
</gene>
<evidence type="ECO:0000256" key="3">
    <source>
        <dbReference type="ARBA" id="ARBA00012274"/>
    </source>
</evidence>
<evidence type="ECO:0000256" key="8">
    <source>
        <dbReference type="ARBA" id="ARBA00023002"/>
    </source>
</evidence>
<dbReference type="GO" id="GO:0005524">
    <property type="term" value="F:ATP binding"/>
    <property type="evidence" value="ECO:0007669"/>
    <property type="project" value="InterPro"/>
</dbReference>
<evidence type="ECO:0000259" key="17">
    <source>
        <dbReference type="Pfam" id="PF12637"/>
    </source>
</evidence>
<keyword evidence="7 14" id="KW-0547">Nucleotide-binding</keyword>
<keyword evidence="5 14" id="KW-0846">Cobalamin</keyword>
<comment type="cofactor">
    <cofactor evidence="1 14">
        <name>adenosylcob(III)alamin</name>
        <dbReference type="ChEBI" id="CHEBI:18408"/>
    </cofactor>
</comment>
<feature type="domain" description="Ribonucleotide reductase large subunit C-terminal" evidence="16">
    <location>
        <begin position="144"/>
        <end position="669"/>
    </location>
</feature>
<evidence type="ECO:0000259" key="15">
    <source>
        <dbReference type="Pfam" id="PF00317"/>
    </source>
</evidence>
<dbReference type="Gene3D" id="3.20.70.20">
    <property type="match status" value="1"/>
</dbReference>
<keyword evidence="11 14" id="KW-0170">Cobalt</keyword>
<dbReference type="Pfam" id="PF02867">
    <property type="entry name" value="Ribonuc_red_lgC"/>
    <property type="match status" value="1"/>
</dbReference>
<evidence type="ECO:0000256" key="14">
    <source>
        <dbReference type="RuleBase" id="RU364064"/>
    </source>
</evidence>
<dbReference type="PANTHER" id="PTHR43371">
    <property type="entry name" value="VITAMIN B12-DEPENDENT RIBONUCLEOTIDE REDUCTASE"/>
    <property type="match status" value="1"/>
</dbReference>
<dbReference type="GO" id="GO:0071897">
    <property type="term" value="P:DNA biosynthetic process"/>
    <property type="evidence" value="ECO:0007669"/>
    <property type="project" value="UniProtKB-KW"/>
</dbReference>
<evidence type="ECO:0000256" key="12">
    <source>
        <dbReference type="ARBA" id="ARBA00025437"/>
    </source>
</evidence>
<evidence type="ECO:0000256" key="11">
    <source>
        <dbReference type="ARBA" id="ARBA00023285"/>
    </source>
</evidence>
<evidence type="ECO:0000256" key="7">
    <source>
        <dbReference type="ARBA" id="ARBA00022741"/>
    </source>
</evidence>
<dbReference type="Proteomes" id="UP000034135">
    <property type="component" value="Unassembled WGS sequence"/>
</dbReference>
<dbReference type="Pfam" id="PF00317">
    <property type="entry name" value="Ribonuc_red_lgN"/>
    <property type="match status" value="1"/>
</dbReference>
<accession>A0A0G1AVW7</accession>
<dbReference type="EMBL" id="LCEB01000011">
    <property type="protein sequence ID" value="KKS65162.1"/>
    <property type="molecule type" value="Genomic_DNA"/>
</dbReference>
<comment type="similarity">
    <text evidence="2 14">Belongs to the ribonucleoside diphosphate reductase class-2 family.</text>
</comment>
<comment type="catalytic activity">
    <reaction evidence="13 14">
        <text>a 2'-deoxyribonucleoside 5'-diphosphate + [thioredoxin]-disulfide + H2O = a ribonucleoside 5'-diphosphate + [thioredoxin]-dithiol</text>
        <dbReference type="Rhea" id="RHEA:23252"/>
        <dbReference type="Rhea" id="RHEA-COMP:10698"/>
        <dbReference type="Rhea" id="RHEA-COMP:10700"/>
        <dbReference type="ChEBI" id="CHEBI:15377"/>
        <dbReference type="ChEBI" id="CHEBI:29950"/>
        <dbReference type="ChEBI" id="CHEBI:50058"/>
        <dbReference type="ChEBI" id="CHEBI:57930"/>
        <dbReference type="ChEBI" id="CHEBI:73316"/>
        <dbReference type="EC" id="1.17.4.1"/>
    </reaction>
</comment>
<evidence type="ECO:0000256" key="10">
    <source>
        <dbReference type="ARBA" id="ARBA00023157"/>
    </source>
</evidence>
<dbReference type="PRINTS" id="PR01183">
    <property type="entry name" value="RIBORDTASEM1"/>
</dbReference>
<sequence length="902" mass="99371">MKTLKKSTSVNLQVSGALRKPRKKTNGIHHRALPIYTREKVWEIGHQIPAVPGDLPEPQLSENALYVGKTRYAIRDEHSEPIESAKDMFWRVAFNIAVANLQFDPSLDHMTSLAKVFYRTMASQKFIPNTPTMLNAGKPMQQLSACFVLPIEDDMRSIAQTLVDMVMIHKSGGGTGFSFSKLRPYGDTISSSGGTTVGPTAFLQAYNDVTSQVKQGGVRRGANMGILNINHPDILRFAVMKVDEFSMTNFNISVAVTEEWMENVKADSRFVTGEPDWEGIIEEIKQAEAIRDVDLKLKRVEAGVAKLYELVRARQEGEGYDLINPRTGLVMDRLNAKKVFLLITQLAWHYGDPGMIIIDRINNSNANPTPALGQIESTNPCGEQPLLPYDACTLGAINVGKFVKGGAIDWEGLGETVKIAVNFLDNVLDMNNYPIAAVNDMTRNIRRIGLGMMGFADMLVQLGIGYDTDEGLKAAEEVMEFIDKQAKLASLELAKVRGTFLAWDGSIYDPKSPYFRGQNLKLRNGALTTIAPTGTTAMLADASSGIEPYFGVAYVKNTIEGKRLFNTNPFFLEVAKSEGFYSEELLEKIDRNHGSVRGIPEVPIKWQEVFVVAHDIEPERHIKIQAAFQKNVDNAISKTINFSHEATVEDVRKVYMMVYETGCKGITIYRDGSREKQILETKKDSSYYDQLSGAAKPVSSPDNLEGQKVAEDIAGERPMILRGRTYKINTPVGEAFVTINRDNKDNPFEVFVTIGKAGMHTSADAEALGRMISLALRISRGDSRHIAQKIVSQLRGIGGASQIGFGKERVMSLADAIAKALAEELSQFGVIKTEESAAETIPLNLTIIDHQENGWGGENMTLASQDNSGPVKMADLCPECGNATFVFEEGCKKCHSCGYSAC</sequence>
<dbReference type="InterPro" id="IPR000788">
    <property type="entry name" value="RNR_lg_C"/>
</dbReference>
<dbReference type="SUPFAM" id="SSF51998">
    <property type="entry name" value="PFL-like glycyl radical enzymes"/>
    <property type="match status" value="1"/>
</dbReference>
<dbReference type="GO" id="GO:0009263">
    <property type="term" value="P:deoxyribonucleotide biosynthetic process"/>
    <property type="evidence" value="ECO:0007669"/>
    <property type="project" value="UniProtKB-KW"/>
</dbReference>
<reference evidence="18 19" key="1">
    <citation type="journal article" date="2015" name="Nature">
        <title>rRNA introns, odd ribosomes, and small enigmatic genomes across a large radiation of phyla.</title>
        <authorList>
            <person name="Brown C.T."/>
            <person name="Hug L.A."/>
            <person name="Thomas B.C."/>
            <person name="Sharon I."/>
            <person name="Castelle C.J."/>
            <person name="Singh A."/>
            <person name="Wilkins M.J."/>
            <person name="Williams K.H."/>
            <person name="Banfield J.F."/>
        </authorList>
    </citation>
    <scope>NUCLEOTIDE SEQUENCE [LARGE SCALE GENOMIC DNA]</scope>
</reference>
<feature type="domain" description="Ribonucleotide reductase large subunit N-terminal" evidence="15">
    <location>
        <begin position="60"/>
        <end position="140"/>
    </location>
</feature>
<evidence type="ECO:0000259" key="16">
    <source>
        <dbReference type="Pfam" id="PF02867"/>
    </source>
</evidence>
<dbReference type="InterPro" id="IPR013344">
    <property type="entry name" value="RNR_NrdJ/NrdZ"/>
</dbReference>
<keyword evidence="9" id="KW-0215">Deoxyribonucleotide synthesis</keyword>
<protein>
    <recommendedName>
        <fullName evidence="4 14">Vitamin B12-dependent ribonucleotide reductase</fullName>
        <ecNumber evidence="3 14">1.17.4.1</ecNumber>
    </recommendedName>
</protein>
<dbReference type="GO" id="GO:0004748">
    <property type="term" value="F:ribonucleoside-diphosphate reductase activity, thioredoxin disulfide as acceptor"/>
    <property type="evidence" value="ECO:0007669"/>
    <property type="project" value="UniProtKB-EC"/>
</dbReference>
<name>A0A0G1AVW7_9BACT</name>
<dbReference type="SUPFAM" id="SSF48168">
    <property type="entry name" value="R1 subunit of ribonucleotide reductase, N-terminal domain"/>
    <property type="match status" value="1"/>
</dbReference>
<comment type="caution">
    <text evidence="18">The sequence shown here is derived from an EMBL/GenBank/DDBJ whole genome shotgun (WGS) entry which is preliminary data.</text>
</comment>
<feature type="domain" description="TSCPD" evidence="17">
    <location>
        <begin position="722"/>
        <end position="824"/>
    </location>
</feature>
<evidence type="ECO:0000256" key="5">
    <source>
        <dbReference type="ARBA" id="ARBA00022628"/>
    </source>
</evidence>
<dbReference type="InterPro" id="IPR024434">
    <property type="entry name" value="TSCPD_dom"/>
</dbReference>
<evidence type="ECO:0000256" key="1">
    <source>
        <dbReference type="ARBA" id="ARBA00001922"/>
    </source>
</evidence>
<dbReference type="NCBIfam" id="TIGR02504">
    <property type="entry name" value="NrdJ_Z"/>
    <property type="match status" value="1"/>
</dbReference>